<proteinExistence type="predicted"/>
<feature type="non-terminal residue" evidence="3">
    <location>
        <position position="584"/>
    </location>
</feature>
<dbReference type="RefSeq" id="XP_009063384.1">
    <property type="nucleotide sequence ID" value="XM_009065136.1"/>
</dbReference>
<dbReference type="Proteomes" id="UP000030746">
    <property type="component" value="Unassembled WGS sequence"/>
</dbReference>
<dbReference type="GeneID" id="20249928"/>
<evidence type="ECO:0000256" key="1">
    <source>
        <dbReference type="SAM" id="MobiDB-lite"/>
    </source>
</evidence>
<evidence type="ECO:0000313" key="3">
    <source>
        <dbReference type="EMBL" id="ESO85879.1"/>
    </source>
</evidence>
<evidence type="ECO:0000259" key="2">
    <source>
        <dbReference type="PROSITE" id="PS50181"/>
    </source>
</evidence>
<gene>
    <name evidence="3" type="ORF">LOTGIDRAFT_235676</name>
</gene>
<feature type="compositionally biased region" description="Polar residues" evidence="1">
    <location>
        <begin position="411"/>
        <end position="426"/>
    </location>
</feature>
<evidence type="ECO:0000313" key="4">
    <source>
        <dbReference type="Proteomes" id="UP000030746"/>
    </source>
</evidence>
<dbReference type="PROSITE" id="PS50181">
    <property type="entry name" value="FBOX"/>
    <property type="match status" value="1"/>
</dbReference>
<organism evidence="3 4">
    <name type="scientific">Lottia gigantea</name>
    <name type="common">Giant owl limpet</name>
    <dbReference type="NCBI Taxonomy" id="225164"/>
    <lineage>
        <taxon>Eukaryota</taxon>
        <taxon>Metazoa</taxon>
        <taxon>Spiralia</taxon>
        <taxon>Lophotrochozoa</taxon>
        <taxon>Mollusca</taxon>
        <taxon>Gastropoda</taxon>
        <taxon>Patellogastropoda</taxon>
        <taxon>Lottioidea</taxon>
        <taxon>Lottiidae</taxon>
        <taxon>Lottia</taxon>
    </lineage>
</organism>
<dbReference type="InterPro" id="IPR029134">
    <property type="entry name" value="DUF4647"/>
</dbReference>
<dbReference type="EMBL" id="KB203219">
    <property type="protein sequence ID" value="ESO85879.1"/>
    <property type="molecule type" value="Genomic_DNA"/>
</dbReference>
<dbReference type="AlphaFoldDB" id="V4BAB8"/>
<sequence>MKTSRTSTAGMKSDRIDETSCGVYCQHPACWQSNQRREKGFPFQNDKPTVVQSRTEEDGCKFNFFLMTKWANEDGQRHAGKVALTPLLTPESVVKPPEKKPPPKVKVLEVQELFDLEDLESRWDETFLTKQCYVWVPNPNKKKTEKEERLAITASEKSGIIPAKDVTEELVPEKIEIEREETKLLKRLTRSRSPYGRGRPSVRSSYPQRVPFDSEGLNNLLSLPSDILMEVLEHLKESDFMSGERINDVIQDFQPPLVRDFTGMSIGTAEALKQKKMALLRDKKRNIRESHLMDTRPVFQLDDGFVLDQVTCVNTPAMEFESDKGPSPNFSVHGLSKYKKPLPAIKRIRSQNKYHKSKIASVSLGLPELPSGIKHTKPFTYKKTDIVDLSIGPMPTPPTSVRSSSVGASEHGTTLSVNMDSPVENTSSKKEISVRFPEMPASPDLVTGCRMPEQSASNDQLKHNGMSEHDLLSNQRTTVPVNSPTNSDCDLGTIPEKSARDNMAASVQDDTERNLMSKSEVVDTAATENASTYPEITARGLESSAKTHFVEDSNVVNSTYSSPDPWPQVTEAVCTPDQKPPITI</sequence>
<feature type="domain" description="F-box" evidence="2">
    <location>
        <begin position="217"/>
        <end position="260"/>
    </location>
</feature>
<protein>
    <recommendedName>
        <fullName evidence="2">F-box domain-containing protein</fullName>
    </recommendedName>
</protein>
<dbReference type="HOGENOM" id="CLU_467416_0_0_1"/>
<feature type="region of interest" description="Disordered" evidence="1">
    <location>
        <begin position="390"/>
        <end position="426"/>
    </location>
</feature>
<name>V4BAB8_LOTGI</name>
<dbReference type="KEGG" id="lgi:LOTGIDRAFT_235676"/>
<reference evidence="3 4" key="1">
    <citation type="journal article" date="2013" name="Nature">
        <title>Insights into bilaterian evolution from three spiralian genomes.</title>
        <authorList>
            <person name="Simakov O."/>
            <person name="Marletaz F."/>
            <person name="Cho S.J."/>
            <person name="Edsinger-Gonzales E."/>
            <person name="Havlak P."/>
            <person name="Hellsten U."/>
            <person name="Kuo D.H."/>
            <person name="Larsson T."/>
            <person name="Lv J."/>
            <person name="Arendt D."/>
            <person name="Savage R."/>
            <person name="Osoegawa K."/>
            <person name="de Jong P."/>
            <person name="Grimwood J."/>
            <person name="Chapman J.A."/>
            <person name="Shapiro H."/>
            <person name="Aerts A."/>
            <person name="Otillar R.P."/>
            <person name="Terry A.Y."/>
            <person name="Boore J.L."/>
            <person name="Grigoriev I.V."/>
            <person name="Lindberg D.R."/>
            <person name="Seaver E.C."/>
            <person name="Weisblat D.A."/>
            <person name="Putnam N.H."/>
            <person name="Rokhsar D.S."/>
        </authorList>
    </citation>
    <scope>NUCLEOTIDE SEQUENCE [LARGE SCALE GENOMIC DNA]</scope>
</reference>
<dbReference type="PANTHER" id="PTHR36130:SF1">
    <property type="entry name" value="RIKEN CDNA 4933430I17 GENE"/>
    <property type="match status" value="1"/>
</dbReference>
<dbReference type="CTD" id="20249928"/>
<dbReference type="OrthoDB" id="10033658at2759"/>
<dbReference type="PANTHER" id="PTHR36130">
    <property type="entry name" value="RIKEN CDNA 4933430I17 GENE"/>
    <property type="match status" value="1"/>
</dbReference>
<accession>V4BAB8</accession>
<dbReference type="InterPro" id="IPR001810">
    <property type="entry name" value="F-box_dom"/>
</dbReference>
<keyword evidence="4" id="KW-1185">Reference proteome</keyword>